<organism evidence="2 3">
    <name type="scientific">Pyxidicoccus parkwayensis</name>
    <dbReference type="NCBI Taxonomy" id="2813578"/>
    <lineage>
        <taxon>Bacteria</taxon>
        <taxon>Pseudomonadati</taxon>
        <taxon>Myxococcota</taxon>
        <taxon>Myxococcia</taxon>
        <taxon>Myxococcales</taxon>
        <taxon>Cystobacterineae</taxon>
        <taxon>Myxococcaceae</taxon>
        <taxon>Pyxidicoccus</taxon>
    </lineage>
</organism>
<dbReference type="PROSITE" id="PS51257">
    <property type="entry name" value="PROKAR_LIPOPROTEIN"/>
    <property type="match status" value="1"/>
</dbReference>
<sequence>MRKLLLLLLFVSLPFALTACGDDKEETPIESTPKAWTWVDVAGTECGNGEQTGIGVNPDEGSTDLYIYLQGGGACWDEQTCFTLRSAANITTGYKAAQFQTDGTKDAYMFNRTKGTNPFRDMSYVFVPYCTGDVHGGDAVQTYGTQQVHHKGASNMAAVLPKLVATFPGVKRVFLGGSSAGAFGAQLNYERVAAAFPDAEVHVLADSGQMVTPAGTLLNTWLTHWGVKIPAACTNCATDFTRFPVYLADTYPKSRFALLAWSRDNVLSTFFGYSAANFETQTLSLLSSSYDGKANAKYFLKRGTQHTFLGSLDTITSTTGVTLESWVQQWVDGSATWSNVLEP</sequence>
<feature type="chain" id="PRO_5047152417" description="Pectinacetylesterase" evidence="1">
    <location>
        <begin position="22"/>
        <end position="343"/>
    </location>
</feature>
<evidence type="ECO:0008006" key="4">
    <source>
        <dbReference type="Google" id="ProtNLM"/>
    </source>
</evidence>
<gene>
    <name evidence="2" type="ORF">JY651_48750</name>
</gene>
<dbReference type="PANTHER" id="PTHR21562:SF83">
    <property type="entry name" value="PECTIN ACETYLESTERASE 4"/>
    <property type="match status" value="1"/>
</dbReference>
<dbReference type="PANTHER" id="PTHR21562">
    <property type="entry name" value="NOTUM-RELATED"/>
    <property type="match status" value="1"/>
</dbReference>
<keyword evidence="1" id="KW-0732">Signal</keyword>
<protein>
    <recommendedName>
        <fullName evidence="4">Pectinacetylesterase</fullName>
    </recommendedName>
</protein>
<dbReference type="Pfam" id="PF03283">
    <property type="entry name" value="PAE"/>
    <property type="match status" value="1"/>
</dbReference>
<accession>A0ABX7NVK2</accession>
<name>A0ABX7NVK2_9BACT</name>
<dbReference type="Proteomes" id="UP000662747">
    <property type="component" value="Chromosome"/>
</dbReference>
<proteinExistence type="predicted"/>
<evidence type="ECO:0000256" key="1">
    <source>
        <dbReference type="SAM" id="SignalP"/>
    </source>
</evidence>
<keyword evidence="3" id="KW-1185">Reference proteome</keyword>
<evidence type="ECO:0000313" key="3">
    <source>
        <dbReference type="Proteomes" id="UP000662747"/>
    </source>
</evidence>
<evidence type="ECO:0000313" key="2">
    <source>
        <dbReference type="EMBL" id="QSQ22904.1"/>
    </source>
</evidence>
<feature type="signal peptide" evidence="1">
    <location>
        <begin position="1"/>
        <end position="21"/>
    </location>
</feature>
<dbReference type="InterPro" id="IPR004963">
    <property type="entry name" value="PAE/NOTUM"/>
</dbReference>
<dbReference type="EMBL" id="CP071090">
    <property type="protein sequence ID" value="QSQ22904.1"/>
    <property type="molecule type" value="Genomic_DNA"/>
</dbReference>
<reference evidence="2 3" key="1">
    <citation type="submission" date="2021-02" db="EMBL/GenBank/DDBJ databases">
        <title>De Novo genome assembly of isolated myxobacteria.</title>
        <authorList>
            <person name="Stevens D.C."/>
        </authorList>
    </citation>
    <scope>NUCLEOTIDE SEQUENCE [LARGE SCALE GENOMIC DNA]</scope>
    <source>
        <strain evidence="3">SCPEA02</strain>
    </source>
</reference>
<dbReference type="RefSeq" id="WP_206724480.1">
    <property type="nucleotide sequence ID" value="NZ_CP071090.1"/>
</dbReference>